<keyword evidence="1" id="KW-0175">Coiled coil</keyword>
<evidence type="ECO:0000313" key="5">
    <source>
        <dbReference type="Proteomes" id="UP000650467"/>
    </source>
</evidence>
<dbReference type="Proteomes" id="UP000650467">
    <property type="component" value="Unassembled WGS sequence"/>
</dbReference>
<dbReference type="EMBL" id="JAEHOC010000002">
    <property type="protein sequence ID" value="KAG2444383.1"/>
    <property type="molecule type" value="Genomic_DNA"/>
</dbReference>
<feature type="region of interest" description="Disordered" evidence="2">
    <location>
        <begin position="1214"/>
        <end position="1317"/>
    </location>
</feature>
<feature type="compositionally biased region" description="Low complexity" evidence="2">
    <location>
        <begin position="776"/>
        <end position="785"/>
    </location>
</feature>
<evidence type="ECO:0000256" key="2">
    <source>
        <dbReference type="SAM" id="MobiDB-lite"/>
    </source>
</evidence>
<name>A0A836B186_CHLIN</name>
<keyword evidence="5" id="KW-1185">Reference proteome</keyword>
<feature type="coiled-coil region" evidence="1">
    <location>
        <begin position="242"/>
        <end position="269"/>
    </location>
</feature>
<dbReference type="OrthoDB" id="544410at2759"/>
<feature type="compositionally biased region" description="Low complexity" evidence="2">
    <location>
        <begin position="600"/>
        <end position="609"/>
    </location>
</feature>
<feature type="compositionally biased region" description="Acidic residues" evidence="2">
    <location>
        <begin position="1307"/>
        <end position="1317"/>
    </location>
</feature>
<feature type="compositionally biased region" description="Low complexity" evidence="2">
    <location>
        <begin position="1246"/>
        <end position="1259"/>
    </location>
</feature>
<feature type="region of interest" description="Disordered" evidence="2">
    <location>
        <begin position="994"/>
        <end position="1130"/>
    </location>
</feature>
<comment type="caution">
    <text evidence="4">The sequence shown here is derived from an EMBL/GenBank/DDBJ whole genome shotgun (WGS) entry which is preliminary data.</text>
</comment>
<gene>
    <name evidence="4" type="ORF">HXX76_001137</name>
</gene>
<proteinExistence type="predicted"/>
<evidence type="ECO:0000256" key="1">
    <source>
        <dbReference type="SAM" id="Coils"/>
    </source>
</evidence>
<feature type="coiled-coil region" evidence="1">
    <location>
        <begin position="302"/>
        <end position="400"/>
    </location>
</feature>
<keyword evidence="3" id="KW-0732">Signal</keyword>
<feature type="chain" id="PRO_5033016216" evidence="3">
    <location>
        <begin position="20"/>
        <end position="1317"/>
    </location>
</feature>
<feature type="compositionally biased region" description="Gly residues" evidence="2">
    <location>
        <begin position="582"/>
        <end position="591"/>
    </location>
</feature>
<feature type="region of interest" description="Disordered" evidence="2">
    <location>
        <begin position="948"/>
        <end position="972"/>
    </location>
</feature>
<feature type="compositionally biased region" description="Polar residues" evidence="2">
    <location>
        <begin position="955"/>
        <end position="972"/>
    </location>
</feature>
<feature type="compositionally biased region" description="Polar residues" evidence="2">
    <location>
        <begin position="805"/>
        <end position="820"/>
    </location>
</feature>
<feature type="compositionally biased region" description="Low complexity" evidence="2">
    <location>
        <begin position="525"/>
        <end position="547"/>
    </location>
</feature>
<accession>A0A836B186</accession>
<organism evidence="4 5">
    <name type="scientific">Chlamydomonas incerta</name>
    <dbReference type="NCBI Taxonomy" id="51695"/>
    <lineage>
        <taxon>Eukaryota</taxon>
        <taxon>Viridiplantae</taxon>
        <taxon>Chlorophyta</taxon>
        <taxon>core chlorophytes</taxon>
        <taxon>Chlorophyceae</taxon>
        <taxon>CS clade</taxon>
        <taxon>Chlamydomonadales</taxon>
        <taxon>Chlamydomonadaceae</taxon>
        <taxon>Chlamydomonas</taxon>
    </lineage>
</organism>
<feature type="signal peptide" evidence="3">
    <location>
        <begin position="1"/>
        <end position="19"/>
    </location>
</feature>
<feature type="region of interest" description="Disordered" evidence="2">
    <location>
        <begin position="766"/>
        <end position="900"/>
    </location>
</feature>
<reference evidence="4" key="1">
    <citation type="journal article" date="2020" name="bioRxiv">
        <title>Comparative genomics of Chlamydomonas.</title>
        <authorList>
            <person name="Craig R.J."/>
            <person name="Hasan A.R."/>
            <person name="Ness R.W."/>
            <person name="Keightley P.D."/>
        </authorList>
    </citation>
    <scope>NUCLEOTIDE SEQUENCE</scope>
    <source>
        <strain evidence="4">SAG 7.73</strain>
    </source>
</reference>
<feature type="compositionally biased region" description="Low complexity" evidence="2">
    <location>
        <begin position="879"/>
        <end position="895"/>
    </location>
</feature>
<feature type="compositionally biased region" description="Low complexity" evidence="2">
    <location>
        <begin position="1214"/>
        <end position="1228"/>
    </location>
</feature>
<sequence>MAHVSIVAASAAALTASLAGLAGLAGLAQRRDAAERSRARSSRAGGGAVDEFEDDNVNLAESASVWLARRGSSQIIEPQTSSYDELELLADGEFVYFRKDTEVLTAIPPCKVLQLQPLQLTKGRSDAVPTAPLEPNSVWLVLRKKQEVVFMLLGSDHQRHVLEADPQSANGVTLGGGAVKKRGRWTITPQGLASAAWPEHMLPLQVLTVQLVDARAVGSVKAAMARKLNELASILDGEAHHRAVAETRSQQLELELRRVKDEVASQVAELRAQLDAAVRGRHVAEREVASLQGQKADEAVRAKMAQARAAQAEFEAQQAAANVKGLQQQIQGMLAGHSEELRTLQHELQFAREANDALKRAMSEQVMALQGALELRDARILELEEENERMDTVLQVIQAQLGQGGGAVAVEGLSAAVEQVRIPAEAAGAGDAEEHDGEAAAAAPTSQPGRAEEAQPDQPPLWKALLDSTGDISLTALKESLEVSRRSNPEESRPANSSAAPDAAPDPATQPGPVEERTAVEGTEPSTGPSVPAVSAAAGGPPDAQGGESAGPRAWPCTLSPDRSFSPMEGGGEGKALASAGGEWGSGGGALGEEEPEFVSAAARMSGSWRAGGSGASSSCGGASGGGSASTAVRAAAHVLQPSAAGAGSSGPGLRCGAPRDQAADFALGSGASSCGDAQAAAAASNSSSPSKQLQRQHSAAELEFGGAAVVTLDSLRRRMRALAAEYDRCAVLSQSLRESLPWRAAGLEVAIGGAGVLAAAAAAASGSDGLEPGPGSAADAASSDGGRGSMIGSGSRRSAAREVTSPTLAASSGRASWQASDPEEPEDGSERKRPRQSFGSRLEGILGSAEESCSPATAQPAGRPGRGSATGGPHREGSANGSAAPAAGPAASGARTTGSNVHRITQKLLAGSGAVSGVEAVSVTAPRGPRLGSHALVVADSLTSSTATLAGSPHSRSGTGSGDTDPSASASLQLSTPFASASAARASGQTLVTLRPSRSGSGAGMERGADSDATVSPPGFTVHHTPWSASASEEVEVPVGSAGCGDEEEHAGATSAARRISISLGGAAASRRDSAELRASGSSSSQGGSPGPESDSLSPLPAEDPPGQRSQANAAAAAGPAKPVNGLGGGGGRFVPELKLEGTRAHADAGVYESMEMCCLGSTRAFPTARNTAGALTARQVSHSRQASFGAHTAFTAAHDQLTPPLLSPAATVAGPGSAAVDADASARSPLVEDTQARGAGGAAGSTPKGAGTPPGGAVLDDDAVHCDDQEPSPPPPGGMLLGTLEQLRGGGGPGTTGKRAALAALEEDEEEEEEV</sequence>
<feature type="compositionally biased region" description="Low complexity" evidence="2">
    <location>
        <begin position="494"/>
        <end position="507"/>
    </location>
</feature>
<protein>
    <submittedName>
        <fullName evidence="4">Uncharacterized protein</fullName>
    </submittedName>
</protein>
<feature type="region of interest" description="Disordered" evidence="2">
    <location>
        <begin position="479"/>
        <end position="632"/>
    </location>
</feature>
<evidence type="ECO:0000313" key="4">
    <source>
        <dbReference type="EMBL" id="KAG2444383.1"/>
    </source>
</evidence>
<feature type="compositionally biased region" description="Low complexity" evidence="2">
    <location>
        <begin position="1081"/>
        <end position="1097"/>
    </location>
</feature>
<feature type="region of interest" description="Disordered" evidence="2">
    <location>
        <begin position="426"/>
        <end position="464"/>
    </location>
</feature>
<feature type="compositionally biased region" description="Low complexity" evidence="2">
    <location>
        <begin position="1113"/>
        <end position="1122"/>
    </location>
</feature>
<feature type="compositionally biased region" description="Basic and acidic residues" evidence="2">
    <location>
        <begin position="479"/>
        <end position="493"/>
    </location>
</feature>
<evidence type="ECO:0000256" key="3">
    <source>
        <dbReference type="SAM" id="SignalP"/>
    </source>
</evidence>